<organism evidence="6 7">
    <name type="scientific">Falsiroseomonas frigidaquae</name>
    <dbReference type="NCBI Taxonomy" id="487318"/>
    <lineage>
        <taxon>Bacteria</taxon>
        <taxon>Pseudomonadati</taxon>
        <taxon>Pseudomonadota</taxon>
        <taxon>Alphaproteobacteria</taxon>
        <taxon>Acetobacterales</taxon>
        <taxon>Roseomonadaceae</taxon>
        <taxon>Falsiroseomonas</taxon>
    </lineage>
</organism>
<dbReference type="GO" id="GO:0016787">
    <property type="term" value="F:hydrolase activity"/>
    <property type="evidence" value="ECO:0007669"/>
    <property type="project" value="UniProtKB-KW"/>
</dbReference>
<evidence type="ECO:0000256" key="4">
    <source>
        <dbReference type="ARBA" id="ARBA00022842"/>
    </source>
</evidence>
<feature type="domain" description="Nudix hydrolase" evidence="5">
    <location>
        <begin position="9"/>
        <end position="141"/>
    </location>
</feature>
<reference evidence="6 7" key="1">
    <citation type="submission" date="2020-03" db="EMBL/GenBank/DDBJ databases">
        <title>Roseomonas selenitidurans sp. nov. isolated from soil.</title>
        <authorList>
            <person name="Liu H."/>
        </authorList>
    </citation>
    <scope>NUCLEOTIDE SEQUENCE [LARGE SCALE GENOMIC DNA]</scope>
    <source>
        <strain evidence="6 7">JCM 15073</strain>
    </source>
</reference>
<evidence type="ECO:0000256" key="3">
    <source>
        <dbReference type="ARBA" id="ARBA00022801"/>
    </source>
</evidence>
<evidence type="ECO:0000313" key="7">
    <source>
        <dbReference type="Proteomes" id="UP000765160"/>
    </source>
</evidence>
<dbReference type="InterPro" id="IPR047198">
    <property type="entry name" value="DDP-like_NUDIX"/>
</dbReference>
<dbReference type="Proteomes" id="UP000765160">
    <property type="component" value="Unassembled WGS sequence"/>
</dbReference>
<keyword evidence="2" id="KW-0479">Metal-binding</keyword>
<dbReference type="Gene3D" id="3.90.79.10">
    <property type="entry name" value="Nucleoside Triphosphate Pyrophosphohydrolase"/>
    <property type="match status" value="1"/>
</dbReference>
<dbReference type="Pfam" id="PF00293">
    <property type="entry name" value="NUDIX"/>
    <property type="match status" value="1"/>
</dbReference>
<dbReference type="InterPro" id="IPR000086">
    <property type="entry name" value="NUDIX_hydrolase_dom"/>
</dbReference>
<name>A0ABX1F061_9PROT</name>
<dbReference type="EMBL" id="JAAVTX010000004">
    <property type="protein sequence ID" value="NKE45715.1"/>
    <property type="molecule type" value="Genomic_DNA"/>
</dbReference>
<accession>A0ABX1F061</accession>
<keyword evidence="4" id="KW-0460">Magnesium</keyword>
<dbReference type="InterPro" id="IPR015797">
    <property type="entry name" value="NUDIX_hydrolase-like_dom_sf"/>
</dbReference>
<dbReference type="PANTHER" id="PTHR12629">
    <property type="entry name" value="DIPHOSPHOINOSITOL POLYPHOSPHATE PHOSPHOHYDROLASE"/>
    <property type="match status" value="1"/>
</dbReference>
<comment type="cofactor">
    <cofactor evidence="1">
        <name>Mg(2+)</name>
        <dbReference type="ChEBI" id="CHEBI:18420"/>
    </cofactor>
</comment>
<gene>
    <name evidence="6" type="ORF">HB662_13070</name>
</gene>
<evidence type="ECO:0000256" key="1">
    <source>
        <dbReference type="ARBA" id="ARBA00001946"/>
    </source>
</evidence>
<dbReference type="SUPFAM" id="SSF55811">
    <property type="entry name" value="Nudix"/>
    <property type="match status" value="1"/>
</dbReference>
<dbReference type="CDD" id="cd04666">
    <property type="entry name" value="NUDIX_DIPP2_like_Nudt4"/>
    <property type="match status" value="1"/>
</dbReference>
<dbReference type="PANTHER" id="PTHR12629:SF0">
    <property type="entry name" value="DIPHOSPHOINOSITOL-POLYPHOSPHATE DIPHOSPHATASE"/>
    <property type="match status" value="1"/>
</dbReference>
<protein>
    <submittedName>
        <fullName evidence="6">NUDIX hydrolase</fullName>
    </submittedName>
</protein>
<comment type="caution">
    <text evidence="6">The sequence shown here is derived from an EMBL/GenBank/DDBJ whole genome shotgun (WGS) entry which is preliminary data.</text>
</comment>
<evidence type="ECO:0000256" key="2">
    <source>
        <dbReference type="ARBA" id="ARBA00022723"/>
    </source>
</evidence>
<dbReference type="PROSITE" id="PS51462">
    <property type="entry name" value="NUDIX"/>
    <property type="match status" value="1"/>
</dbReference>
<sequence length="143" mass="15683">MPGGDVVADLRRQCAALPLTGMGTALRVVLVTSRETRRWVIPKGWIEPGEQPHRSAVREAFEEAGIVGDADPEPIGSFGYNKRKPGGVLLPCEVMVYRLRVARLLHDWPERRQRERRLVTPATAAGLVAEPELAALLRTIAAG</sequence>
<keyword evidence="7" id="KW-1185">Reference proteome</keyword>
<keyword evidence="3 6" id="KW-0378">Hydrolase</keyword>
<evidence type="ECO:0000313" key="6">
    <source>
        <dbReference type="EMBL" id="NKE45715.1"/>
    </source>
</evidence>
<proteinExistence type="predicted"/>
<evidence type="ECO:0000259" key="5">
    <source>
        <dbReference type="PROSITE" id="PS51462"/>
    </source>
</evidence>